<reference evidence="7 8" key="1">
    <citation type="submission" date="2014-11" db="EMBL/GenBank/DDBJ databases">
        <authorList>
            <person name="Zhu J."/>
            <person name="Qi W."/>
            <person name="Song R."/>
        </authorList>
    </citation>
    <scope>NUCLEOTIDE SEQUENCE [LARGE SCALE GENOMIC DNA]</scope>
</reference>
<evidence type="ECO:0000256" key="5">
    <source>
        <dbReference type="SAM" id="MobiDB-lite"/>
    </source>
</evidence>
<dbReference type="SUPFAM" id="SSF57850">
    <property type="entry name" value="RING/U-box"/>
    <property type="match status" value="1"/>
</dbReference>
<evidence type="ECO:0000256" key="1">
    <source>
        <dbReference type="ARBA" id="ARBA00022723"/>
    </source>
</evidence>
<name>A0A0G4G6P9_VITBC</name>
<dbReference type="AlphaFoldDB" id="A0A0G4G6P9"/>
<dbReference type="InterPro" id="IPR017907">
    <property type="entry name" value="Znf_RING_CS"/>
</dbReference>
<evidence type="ECO:0000256" key="4">
    <source>
        <dbReference type="PROSITE-ProRule" id="PRU00175"/>
    </source>
</evidence>
<dbReference type="VEuPathDB" id="CryptoDB:Vbra_290"/>
<sequence length="128" mass="14532">MERRYFETLVRALGRVTAERDEYARRLSEGPPLSTLETCPVCCDCPVQVVLSCGHLYCRLCAARLVNNRCHECRQRVSHLINIAGRDQSTRQEVNSRQHDRSQDARSEEDTRARVTTGGEQAGRLKAS</sequence>
<feature type="compositionally biased region" description="Basic and acidic residues" evidence="5">
    <location>
        <begin position="88"/>
        <end position="113"/>
    </location>
</feature>
<evidence type="ECO:0000313" key="8">
    <source>
        <dbReference type="Proteomes" id="UP000041254"/>
    </source>
</evidence>
<dbReference type="InParanoid" id="A0A0G4G6P9"/>
<feature type="region of interest" description="Disordered" evidence="5">
    <location>
        <begin position="85"/>
        <end position="128"/>
    </location>
</feature>
<evidence type="ECO:0000256" key="2">
    <source>
        <dbReference type="ARBA" id="ARBA00022771"/>
    </source>
</evidence>
<dbReference type="Proteomes" id="UP000041254">
    <property type="component" value="Unassembled WGS sequence"/>
</dbReference>
<evidence type="ECO:0000259" key="6">
    <source>
        <dbReference type="PROSITE" id="PS50089"/>
    </source>
</evidence>
<dbReference type="EMBL" id="CDMY01000577">
    <property type="protein sequence ID" value="CEM24043.1"/>
    <property type="molecule type" value="Genomic_DNA"/>
</dbReference>
<keyword evidence="1" id="KW-0479">Metal-binding</keyword>
<keyword evidence="8" id="KW-1185">Reference proteome</keyword>
<dbReference type="InterPro" id="IPR013083">
    <property type="entry name" value="Znf_RING/FYVE/PHD"/>
</dbReference>
<keyword evidence="3" id="KW-0862">Zinc</keyword>
<dbReference type="Gene3D" id="3.30.40.10">
    <property type="entry name" value="Zinc/RING finger domain, C3HC4 (zinc finger)"/>
    <property type="match status" value="1"/>
</dbReference>
<dbReference type="CDD" id="cd16449">
    <property type="entry name" value="RING-HC"/>
    <property type="match status" value="1"/>
</dbReference>
<feature type="domain" description="RING-type" evidence="6">
    <location>
        <begin position="39"/>
        <end position="74"/>
    </location>
</feature>
<dbReference type="GO" id="GO:0008270">
    <property type="term" value="F:zinc ion binding"/>
    <property type="evidence" value="ECO:0007669"/>
    <property type="project" value="UniProtKB-KW"/>
</dbReference>
<dbReference type="PROSITE" id="PS00518">
    <property type="entry name" value="ZF_RING_1"/>
    <property type="match status" value="1"/>
</dbReference>
<evidence type="ECO:0000256" key="3">
    <source>
        <dbReference type="ARBA" id="ARBA00022833"/>
    </source>
</evidence>
<evidence type="ECO:0000313" key="7">
    <source>
        <dbReference type="EMBL" id="CEM24043.1"/>
    </source>
</evidence>
<protein>
    <recommendedName>
        <fullName evidence="6">RING-type domain-containing protein</fullName>
    </recommendedName>
</protein>
<gene>
    <name evidence="7" type="ORF">Vbra_290</name>
</gene>
<proteinExistence type="predicted"/>
<keyword evidence="2 4" id="KW-0863">Zinc-finger</keyword>
<dbReference type="PROSITE" id="PS50089">
    <property type="entry name" value="ZF_RING_2"/>
    <property type="match status" value="1"/>
</dbReference>
<organism evidence="7 8">
    <name type="scientific">Vitrella brassicaformis (strain CCMP3155)</name>
    <dbReference type="NCBI Taxonomy" id="1169540"/>
    <lineage>
        <taxon>Eukaryota</taxon>
        <taxon>Sar</taxon>
        <taxon>Alveolata</taxon>
        <taxon>Colpodellida</taxon>
        <taxon>Vitrellaceae</taxon>
        <taxon>Vitrella</taxon>
    </lineage>
</organism>
<accession>A0A0G4G6P9</accession>
<dbReference type="InterPro" id="IPR001841">
    <property type="entry name" value="Znf_RING"/>
</dbReference>